<dbReference type="Gene3D" id="3.40.50.720">
    <property type="entry name" value="NAD(P)-binding Rossmann-like Domain"/>
    <property type="match status" value="1"/>
</dbReference>
<dbReference type="Pfam" id="PF13602">
    <property type="entry name" value="ADH_zinc_N_2"/>
    <property type="match status" value="1"/>
</dbReference>
<dbReference type="GO" id="GO:0016491">
    <property type="term" value="F:oxidoreductase activity"/>
    <property type="evidence" value="ECO:0007669"/>
    <property type="project" value="InterPro"/>
</dbReference>
<accession>A0A845BR68</accession>
<dbReference type="InterPro" id="IPR036291">
    <property type="entry name" value="NAD(P)-bd_dom_sf"/>
</dbReference>
<dbReference type="RefSeq" id="WP_160796303.1">
    <property type="nucleotide sequence ID" value="NZ_WSSB01000006.1"/>
</dbReference>
<dbReference type="InterPro" id="IPR020843">
    <property type="entry name" value="ER"/>
</dbReference>
<feature type="domain" description="Enoyl reductase (ER)" evidence="2">
    <location>
        <begin position="10"/>
        <end position="326"/>
    </location>
</feature>
<dbReference type="SUPFAM" id="SSF51735">
    <property type="entry name" value="NAD(P)-binding Rossmann-fold domains"/>
    <property type="match status" value="1"/>
</dbReference>
<keyword evidence="4" id="KW-1185">Reference proteome</keyword>
<organism evidence="3 4">
    <name type="scientific">Craterilacuibacter sinensis</name>
    <dbReference type="NCBI Taxonomy" id="2686017"/>
    <lineage>
        <taxon>Bacteria</taxon>
        <taxon>Pseudomonadati</taxon>
        <taxon>Pseudomonadota</taxon>
        <taxon>Betaproteobacteria</taxon>
        <taxon>Neisseriales</taxon>
        <taxon>Neisseriaceae</taxon>
        <taxon>Craterilacuibacter</taxon>
    </lineage>
</organism>
<dbReference type="PANTHER" id="PTHR44154:SF1">
    <property type="entry name" value="QUINONE OXIDOREDUCTASE"/>
    <property type="match status" value="1"/>
</dbReference>
<name>A0A845BR68_9NEIS</name>
<evidence type="ECO:0000313" key="3">
    <source>
        <dbReference type="EMBL" id="MXR36971.1"/>
    </source>
</evidence>
<proteinExistence type="predicted"/>
<reference evidence="3 4" key="1">
    <citation type="submission" date="2019-12" db="EMBL/GenBank/DDBJ databases">
        <title>Neisseriaceae gen. nov. sp. Genome sequencing and assembly.</title>
        <authorList>
            <person name="Liu Z."/>
            <person name="Li A."/>
        </authorList>
    </citation>
    <scope>NUCLEOTIDE SEQUENCE [LARGE SCALE GENOMIC DNA]</scope>
    <source>
        <strain evidence="3 4">B2N2-7</strain>
    </source>
</reference>
<dbReference type="SMART" id="SM00829">
    <property type="entry name" value="PKS_ER"/>
    <property type="match status" value="1"/>
</dbReference>
<dbReference type="InterPro" id="IPR013154">
    <property type="entry name" value="ADH-like_N"/>
</dbReference>
<gene>
    <name evidence="3" type="ORF">GQF02_08300</name>
</gene>
<dbReference type="InterPro" id="IPR051603">
    <property type="entry name" value="Zinc-ADH_QOR/CCCR"/>
</dbReference>
<dbReference type="InterPro" id="IPR011032">
    <property type="entry name" value="GroES-like_sf"/>
</dbReference>
<keyword evidence="1" id="KW-0521">NADP</keyword>
<dbReference type="PANTHER" id="PTHR44154">
    <property type="entry name" value="QUINONE OXIDOREDUCTASE"/>
    <property type="match status" value="1"/>
</dbReference>
<evidence type="ECO:0000313" key="4">
    <source>
        <dbReference type="Proteomes" id="UP000467214"/>
    </source>
</evidence>
<dbReference type="Gene3D" id="3.90.180.10">
    <property type="entry name" value="Medium-chain alcohol dehydrogenases, catalytic domain"/>
    <property type="match status" value="1"/>
</dbReference>
<dbReference type="EMBL" id="WSSB01000006">
    <property type="protein sequence ID" value="MXR36971.1"/>
    <property type="molecule type" value="Genomic_DNA"/>
</dbReference>
<dbReference type="SUPFAM" id="SSF50129">
    <property type="entry name" value="GroES-like"/>
    <property type="match status" value="1"/>
</dbReference>
<dbReference type="AlphaFoldDB" id="A0A845BR68"/>
<evidence type="ECO:0000256" key="1">
    <source>
        <dbReference type="ARBA" id="ARBA00022857"/>
    </source>
</evidence>
<dbReference type="CDD" id="cd08272">
    <property type="entry name" value="MDR6"/>
    <property type="match status" value="1"/>
</dbReference>
<dbReference type="Proteomes" id="UP000467214">
    <property type="component" value="Unassembled WGS sequence"/>
</dbReference>
<dbReference type="Pfam" id="PF08240">
    <property type="entry name" value="ADH_N"/>
    <property type="match status" value="1"/>
</dbReference>
<protein>
    <submittedName>
        <fullName evidence="3">Zinc-binding dehydrogenase</fullName>
    </submittedName>
</protein>
<evidence type="ECO:0000259" key="2">
    <source>
        <dbReference type="SMART" id="SM00829"/>
    </source>
</evidence>
<sequence length="330" mass="33800">MKAMIIRQCGASSEFELAELPLPEPQAGQVRIKVMATGVNPIDCKIRSGAVPLAPAFPAILQGDVAGVVDALGFGVTDFAVGDAVFGFIGGLKTHSGALAEFALADVRLLAHKPAALDFASAAALPVVGMTAWEGLIERAALVPGQSVLVQGGAGGVGHIAVQLAHAAGCRVVATVSGKDKGKLARQLGADEVVYYRDEAVADYVARLTGGRGFDVVFDSVGGVSLDASLQAAAVGGRVIAIAARSTHDLSPMHSKGLDLSVVFSLSSLVYGRGFERIGQRLRQLAQLAEAGKLRVLLDARVFTLQAVGAAHALVESGGAHGKVVLRVAD</sequence>
<comment type="caution">
    <text evidence="3">The sequence shown here is derived from an EMBL/GenBank/DDBJ whole genome shotgun (WGS) entry which is preliminary data.</text>
</comment>